<dbReference type="GO" id="GO:0005634">
    <property type="term" value="C:nucleus"/>
    <property type="evidence" value="ECO:0007669"/>
    <property type="project" value="UniProtKB-SubCell"/>
</dbReference>
<evidence type="ECO:0000313" key="8">
    <source>
        <dbReference type="Proteomes" id="UP000811609"/>
    </source>
</evidence>
<protein>
    <recommendedName>
        <fullName evidence="6">NAC domain-containing protein</fullName>
    </recommendedName>
</protein>
<evidence type="ECO:0000256" key="1">
    <source>
        <dbReference type="ARBA" id="ARBA00004123"/>
    </source>
</evidence>
<comment type="subcellular location">
    <subcellularLocation>
        <location evidence="1">Nucleus</location>
    </subcellularLocation>
</comment>
<keyword evidence="2" id="KW-0805">Transcription regulation</keyword>
<keyword evidence="4" id="KW-0804">Transcription</keyword>
<dbReference type="PANTHER" id="PTHR31744">
    <property type="entry name" value="PROTEIN CUP-SHAPED COTYLEDON 2-RELATED"/>
    <property type="match status" value="1"/>
</dbReference>
<evidence type="ECO:0000256" key="5">
    <source>
        <dbReference type="ARBA" id="ARBA00023242"/>
    </source>
</evidence>
<keyword evidence="8" id="KW-1185">Reference proteome</keyword>
<dbReference type="GO" id="GO:0003677">
    <property type="term" value="F:DNA binding"/>
    <property type="evidence" value="ECO:0007669"/>
    <property type="project" value="UniProtKB-KW"/>
</dbReference>
<gene>
    <name evidence="7" type="ORF">CIPAW_15G081700</name>
</gene>
<evidence type="ECO:0000256" key="3">
    <source>
        <dbReference type="ARBA" id="ARBA00023125"/>
    </source>
</evidence>
<dbReference type="Proteomes" id="UP000811609">
    <property type="component" value="Chromosome 15"/>
</dbReference>
<dbReference type="Pfam" id="PF02365">
    <property type="entry name" value="NAM"/>
    <property type="match status" value="1"/>
</dbReference>
<dbReference type="InterPro" id="IPR003441">
    <property type="entry name" value="NAC-dom"/>
</dbReference>
<dbReference type="FunFam" id="2.170.150.80:FF:000003">
    <property type="entry name" value="NAC domain-containing protein"/>
    <property type="match status" value="1"/>
</dbReference>
<evidence type="ECO:0000256" key="4">
    <source>
        <dbReference type="ARBA" id="ARBA00023163"/>
    </source>
</evidence>
<feature type="domain" description="NAC" evidence="6">
    <location>
        <begin position="7"/>
        <end position="156"/>
    </location>
</feature>
<organism evidence="7 8">
    <name type="scientific">Carya illinoinensis</name>
    <name type="common">Pecan</name>
    <dbReference type="NCBI Taxonomy" id="32201"/>
    <lineage>
        <taxon>Eukaryota</taxon>
        <taxon>Viridiplantae</taxon>
        <taxon>Streptophyta</taxon>
        <taxon>Embryophyta</taxon>
        <taxon>Tracheophyta</taxon>
        <taxon>Spermatophyta</taxon>
        <taxon>Magnoliopsida</taxon>
        <taxon>eudicotyledons</taxon>
        <taxon>Gunneridae</taxon>
        <taxon>Pentapetalae</taxon>
        <taxon>rosids</taxon>
        <taxon>fabids</taxon>
        <taxon>Fagales</taxon>
        <taxon>Juglandaceae</taxon>
        <taxon>Carya</taxon>
    </lineage>
</organism>
<dbReference type="GO" id="GO:0006355">
    <property type="term" value="P:regulation of DNA-templated transcription"/>
    <property type="evidence" value="ECO:0007669"/>
    <property type="project" value="InterPro"/>
</dbReference>
<dbReference type="PANTHER" id="PTHR31744:SF211">
    <property type="entry name" value="OS04G0691300 PROTEIN"/>
    <property type="match status" value="1"/>
</dbReference>
<accession>A0A8T1NCS7</accession>
<dbReference type="PROSITE" id="PS51005">
    <property type="entry name" value="NAC"/>
    <property type="match status" value="1"/>
</dbReference>
<dbReference type="EMBL" id="CM031823">
    <property type="protein sequence ID" value="KAG6626860.1"/>
    <property type="molecule type" value="Genomic_DNA"/>
</dbReference>
<comment type="caution">
    <text evidence="7">The sequence shown here is derived from an EMBL/GenBank/DDBJ whole genome shotgun (WGS) entry which is preliminary data.</text>
</comment>
<evidence type="ECO:0000256" key="2">
    <source>
        <dbReference type="ARBA" id="ARBA00023015"/>
    </source>
</evidence>
<reference evidence="7" key="1">
    <citation type="submission" date="2020-12" db="EMBL/GenBank/DDBJ databases">
        <title>WGS assembly of Carya illinoinensis cv. Pawnee.</title>
        <authorList>
            <person name="Platts A."/>
            <person name="Shu S."/>
            <person name="Wright S."/>
            <person name="Barry K."/>
            <person name="Edger P."/>
            <person name="Pires J.C."/>
            <person name="Schmutz J."/>
        </authorList>
    </citation>
    <scope>NUCLEOTIDE SEQUENCE</scope>
    <source>
        <tissue evidence="7">Leaf</tissue>
    </source>
</reference>
<keyword evidence="3" id="KW-0238">DNA-binding</keyword>
<proteinExistence type="predicted"/>
<evidence type="ECO:0000259" key="6">
    <source>
        <dbReference type="PROSITE" id="PS51005"/>
    </source>
</evidence>
<dbReference type="AlphaFoldDB" id="A0A8T1NCS7"/>
<keyword evidence="5" id="KW-0539">Nucleus</keyword>
<name>A0A8T1NCS7_CARIL</name>
<sequence length="318" mass="36633">MEMESCVPPGFRFHPTEEELVGYYLRRKINSLRIDLDVIVEIDLYKMEPWDIQASCKLGYEEQNEWYFFSHKDKKYPTGTRTNRATTAGFWKATGRDKAVLSKNRIIGMRKTLVFYKGRAPNGRKTDWIMHEYRLQTSEQGPPQEEGWVVCRAFKKPSPNHRQGFEAWAHALYVRESSQVRQPSFPDHLTRTQDHHQAVHPNESPTFHHQPMINSSVLQQDHDQLAYSHTLLENQVLNIELPQLNSPSTLSASFAAANEGLLHKNTVAIEDFDEERSTAISNQYIDWRSLDDLLASQLSSTATTSLNHPNLPSISQII</sequence>
<evidence type="ECO:0000313" key="7">
    <source>
        <dbReference type="EMBL" id="KAG6626860.1"/>
    </source>
</evidence>